<name>A0A8H4RG77_9HELO</name>
<dbReference type="InterPro" id="IPR036396">
    <property type="entry name" value="Cyt_P450_sf"/>
</dbReference>
<evidence type="ECO:0000313" key="8">
    <source>
        <dbReference type="EMBL" id="KAF4628353.1"/>
    </source>
</evidence>
<feature type="transmembrane region" description="Helical" evidence="7">
    <location>
        <begin position="6"/>
        <end position="28"/>
    </location>
</feature>
<evidence type="ECO:0000313" key="9">
    <source>
        <dbReference type="Proteomes" id="UP000566819"/>
    </source>
</evidence>
<evidence type="ECO:0000256" key="1">
    <source>
        <dbReference type="ARBA" id="ARBA00001971"/>
    </source>
</evidence>
<keyword evidence="7" id="KW-0472">Membrane</keyword>
<sequence>MGAPSMWLEIIVLVGATWAITTIVNSFYQSKTGLPRVGINPGPFFLRTWWARWKWYKRGHEDVIRKYEQSKNTNYVIQTLMGDTVVLAPKFLNELNMLPESKLSSTAALVDSVMGQYNGVDLLLQDHLTSDICRGPFMRNLPTFVPRMDQELNAVMAEQLGQSTVESPVVCIAYELFFSFIHRISSLVFVGKAYCYNSIWTSAVTALPIDVEITKFLLLPFPNFLRRFIAPLIPQRNRIFSNRAAVRDLLFPPSEKITVKEEPSVMKLLIESGKDTNSGSITARLLLLTAAAVRLCRQGQVRSVADSVTSSASHIVHGDNTRDIRSLRHARIRRALRSEVQRALAQDNGEWQLSTIKKLRRLDSFLKESQRVNQSTFLGFDRKVVSPIKLSDGKTVLPRGASIVIPGGPMSRDSTFYDNPQHFDGLRFYRPDEDDIGSTNTQQDYTGIEPGNLSWGNGRFTCPGRWYAAAMIKLIVANLLLDYDISFPPDQTERPPNVKYDTEVHPDFEQKIVLKKRRGA</sequence>
<dbReference type="CDD" id="cd11041">
    <property type="entry name" value="CYP503A1-like"/>
    <property type="match status" value="1"/>
</dbReference>
<dbReference type="SUPFAM" id="SSF48264">
    <property type="entry name" value="Cytochrome P450"/>
    <property type="match status" value="1"/>
</dbReference>
<dbReference type="Gene3D" id="1.10.630.10">
    <property type="entry name" value="Cytochrome P450"/>
    <property type="match status" value="1"/>
</dbReference>
<dbReference type="Pfam" id="PF00067">
    <property type="entry name" value="p450"/>
    <property type="match status" value="1"/>
</dbReference>
<evidence type="ECO:0000256" key="5">
    <source>
        <dbReference type="ARBA" id="ARBA00023004"/>
    </source>
</evidence>
<dbReference type="GO" id="GO:0020037">
    <property type="term" value="F:heme binding"/>
    <property type="evidence" value="ECO:0007669"/>
    <property type="project" value="InterPro"/>
</dbReference>
<evidence type="ECO:0008006" key="10">
    <source>
        <dbReference type="Google" id="ProtNLM"/>
    </source>
</evidence>
<dbReference type="AlphaFoldDB" id="A0A8H4RG77"/>
<keyword evidence="3 6" id="KW-0479">Metal-binding</keyword>
<evidence type="ECO:0000256" key="4">
    <source>
        <dbReference type="ARBA" id="ARBA00023002"/>
    </source>
</evidence>
<dbReference type="GO" id="GO:0005506">
    <property type="term" value="F:iron ion binding"/>
    <property type="evidence" value="ECO:0007669"/>
    <property type="project" value="InterPro"/>
</dbReference>
<dbReference type="InterPro" id="IPR001128">
    <property type="entry name" value="Cyt_P450"/>
</dbReference>
<comment type="similarity">
    <text evidence="2">Belongs to the cytochrome P450 family.</text>
</comment>
<keyword evidence="6" id="KW-0349">Heme</keyword>
<keyword evidence="7" id="KW-0812">Transmembrane</keyword>
<dbReference type="EMBL" id="JAAMPI010000824">
    <property type="protein sequence ID" value="KAF4628353.1"/>
    <property type="molecule type" value="Genomic_DNA"/>
</dbReference>
<comment type="caution">
    <text evidence="8">The sequence shown here is derived from an EMBL/GenBank/DDBJ whole genome shotgun (WGS) entry which is preliminary data.</text>
</comment>
<evidence type="ECO:0000256" key="2">
    <source>
        <dbReference type="ARBA" id="ARBA00010617"/>
    </source>
</evidence>
<dbReference type="PRINTS" id="PR00465">
    <property type="entry name" value="EP450IV"/>
</dbReference>
<comment type="cofactor">
    <cofactor evidence="1 6">
        <name>heme</name>
        <dbReference type="ChEBI" id="CHEBI:30413"/>
    </cofactor>
</comment>
<reference evidence="8 9" key="1">
    <citation type="submission" date="2020-03" db="EMBL/GenBank/DDBJ databases">
        <title>Draft Genome Sequence of Cudoniella acicularis.</title>
        <authorList>
            <person name="Buettner E."/>
            <person name="Kellner H."/>
        </authorList>
    </citation>
    <scope>NUCLEOTIDE SEQUENCE [LARGE SCALE GENOMIC DNA]</scope>
    <source>
        <strain evidence="8 9">DSM 108380</strain>
    </source>
</reference>
<keyword evidence="4" id="KW-0560">Oxidoreductase</keyword>
<dbReference type="GO" id="GO:0004497">
    <property type="term" value="F:monooxygenase activity"/>
    <property type="evidence" value="ECO:0007669"/>
    <property type="project" value="InterPro"/>
</dbReference>
<organism evidence="8 9">
    <name type="scientific">Cudoniella acicularis</name>
    <dbReference type="NCBI Taxonomy" id="354080"/>
    <lineage>
        <taxon>Eukaryota</taxon>
        <taxon>Fungi</taxon>
        <taxon>Dikarya</taxon>
        <taxon>Ascomycota</taxon>
        <taxon>Pezizomycotina</taxon>
        <taxon>Leotiomycetes</taxon>
        <taxon>Helotiales</taxon>
        <taxon>Tricladiaceae</taxon>
        <taxon>Cudoniella</taxon>
    </lineage>
</organism>
<proteinExistence type="inferred from homology"/>
<gene>
    <name evidence="8" type="ORF">G7Y89_g9802</name>
</gene>
<keyword evidence="9" id="KW-1185">Reference proteome</keyword>
<accession>A0A8H4RG77</accession>
<keyword evidence="5 6" id="KW-0408">Iron</keyword>
<evidence type="ECO:0000256" key="3">
    <source>
        <dbReference type="ARBA" id="ARBA00022723"/>
    </source>
</evidence>
<dbReference type="OrthoDB" id="1844152at2759"/>
<evidence type="ECO:0000256" key="6">
    <source>
        <dbReference type="PIRSR" id="PIRSR602403-1"/>
    </source>
</evidence>
<dbReference type="PANTHER" id="PTHR46206:SF4">
    <property type="entry name" value="P450, PUTATIVE (EUROFUNG)-RELATED"/>
    <property type="match status" value="1"/>
</dbReference>
<evidence type="ECO:0000256" key="7">
    <source>
        <dbReference type="SAM" id="Phobius"/>
    </source>
</evidence>
<keyword evidence="7" id="KW-1133">Transmembrane helix</keyword>
<protein>
    <recommendedName>
        <fullName evidence="10">Cytochrome P450</fullName>
    </recommendedName>
</protein>
<dbReference type="GO" id="GO:0016705">
    <property type="term" value="F:oxidoreductase activity, acting on paired donors, with incorporation or reduction of molecular oxygen"/>
    <property type="evidence" value="ECO:0007669"/>
    <property type="project" value="InterPro"/>
</dbReference>
<dbReference type="Proteomes" id="UP000566819">
    <property type="component" value="Unassembled WGS sequence"/>
</dbReference>
<feature type="binding site" description="axial binding residue" evidence="6">
    <location>
        <position position="462"/>
    </location>
    <ligand>
        <name>heme</name>
        <dbReference type="ChEBI" id="CHEBI:30413"/>
    </ligand>
    <ligandPart>
        <name>Fe</name>
        <dbReference type="ChEBI" id="CHEBI:18248"/>
    </ligandPart>
</feature>
<dbReference type="InterPro" id="IPR002403">
    <property type="entry name" value="Cyt_P450_E_grp-IV"/>
</dbReference>
<dbReference type="PANTHER" id="PTHR46206">
    <property type="entry name" value="CYTOCHROME P450"/>
    <property type="match status" value="1"/>
</dbReference>